<dbReference type="AlphaFoldDB" id="A0AAW9PPV4"/>
<dbReference type="PANTHER" id="PTHR35733">
    <property type="entry name" value="OS02G0307800 PROTEIN"/>
    <property type="match status" value="1"/>
</dbReference>
<evidence type="ECO:0000313" key="2">
    <source>
        <dbReference type="EMBL" id="MEE3715250.1"/>
    </source>
</evidence>
<keyword evidence="1" id="KW-0812">Transmembrane</keyword>
<accession>A0AAW9PPV4</accession>
<dbReference type="Proteomes" id="UP001333818">
    <property type="component" value="Unassembled WGS sequence"/>
</dbReference>
<keyword evidence="1" id="KW-1133">Transmembrane helix</keyword>
<evidence type="ECO:0000313" key="3">
    <source>
        <dbReference type="Proteomes" id="UP001333818"/>
    </source>
</evidence>
<keyword evidence="3" id="KW-1185">Reference proteome</keyword>
<organism evidence="2 3">
    <name type="scientific">Tumidithrix elongata BACA0141</name>
    <dbReference type="NCBI Taxonomy" id="2716417"/>
    <lineage>
        <taxon>Bacteria</taxon>
        <taxon>Bacillati</taxon>
        <taxon>Cyanobacteriota</taxon>
        <taxon>Cyanophyceae</taxon>
        <taxon>Pseudanabaenales</taxon>
        <taxon>Pseudanabaenaceae</taxon>
        <taxon>Tumidithrix</taxon>
        <taxon>Tumidithrix elongata</taxon>
    </lineage>
</organism>
<name>A0AAW9PPV4_9CYAN</name>
<evidence type="ECO:0000256" key="1">
    <source>
        <dbReference type="SAM" id="Phobius"/>
    </source>
</evidence>
<gene>
    <name evidence="2" type="ORF">V2H45_00665</name>
</gene>
<feature type="transmembrane region" description="Helical" evidence="1">
    <location>
        <begin position="20"/>
        <end position="41"/>
    </location>
</feature>
<reference evidence="2" key="1">
    <citation type="submission" date="2024-01" db="EMBL/GenBank/DDBJ databases">
        <title>Bank of Algae and Cyanobacteria of the Azores (BACA) strain genomes.</title>
        <authorList>
            <person name="Luz R."/>
            <person name="Cordeiro R."/>
            <person name="Fonseca A."/>
            <person name="Goncalves V."/>
        </authorList>
    </citation>
    <scope>NUCLEOTIDE SEQUENCE</scope>
    <source>
        <strain evidence="2">BACA0141</strain>
    </source>
</reference>
<dbReference type="EMBL" id="JAZBJZ010000002">
    <property type="protein sequence ID" value="MEE3715250.1"/>
    <property type="molecule type" value="Genomic_DNA"/>
</dbReference>
<dbReference type="InterPro" id="IPR021434">
    <property type="entry name" value="DUF3082"/>
</dbReference>
<comment type="caution">
    <text evidence="2">The sequence shown here is derived from an EMBL/GenBank/DDBJ whole genome shotgun (WGS) entry which is preliminary data.</text>
</comment>
<dbReference type="RefSeq" id="WP_330481671.1">
    <property type="nucleotide sequence ID" value="NZ_JAZBJZ010000002.1"/>
</dbReference>
<protein>
    <submittedName>
        <fullName evidence="2">DUF3082 domain-containing protein</fullName>
    </submittedName>
</protein>
<dbReference type="Pfam" id="PF11282">
    <property type="entry name" value="DUF3082"/>
    <property type="match status" value="1"/>
</dbReference>
<sequence>MTNKINIIPTEQPPSPLKNLTGAAISGVLSIGLYFFTLTVAQKLANSPHSTETLATRVAALVRTMLLGIGSGATMIFAVIALGLVLLTIQQGIQFVIAKFGKQTAPHVTKN</sequence>
<proteinExistence type="predicted"/>
<feature type="transmembrane region" description="Helical" evidence="1">
    <location>
        <begin position="61"/>
        <end position="89"/>
    </location>
</feature>
<keyword evidence="1" id="KW-0472">Membrane</keyword>
<dbReference type="PANTHER" id="PTHR35733:SF1">
    <property type="entry name" value="OS02G0307800 PROTEIN"/>
    <property type="match status" value="1"/>
</dbReference>